<protein>
    <submittedName>
        <fullName evidence="13">Protein unc-13-like protein B</fullName>
    </submittedName>
</protein>
<feature type="compositionally biased region" description="Low complexity" evidence="7">
    <location>
        <begin position="2229"/>
        <end position="2256"/>
    </location>
</feature>
<evidence type="ECO:0000256" key="6">
    <source>
        <dbReference type="ARBA" id="ARBA00022837"/>
    </source>
</evidence>
<feature type="compositionally biased region" description="Low complexity" evidence="7">
    <location>
        <begin position="621"/>
        <end position="636"/>
    </location>
</feature>
<dbReference type="SMART" id="SM01145">
    <property type="entry name" value="DUF1041"/>
    <property type="match status" value="1"/>
</dbReference>
<feature type="region of interest" description="Disordered" evidence="7">
    <location>
        <begin position="4093"/>
        <end position="4127"/>
    </location>
</feature>
<dbReference type="Gene3D" id="1.20.58.1100">
    <property type="match status" value="1"/>
</dbReference>
<evidence type="ECO:0000259" key="10">
    <source>
        <dbReference type="PROSITE" id="PS50081"/>
    </source>
</evidence>
<dbReference type="GO" id="GO:0031594">
    <property type="term" value="C:neuromuscular junction"/>
    <property type="evidence" value="ECO:0007669"/>
    <property type="project" value="TreeGrafter"/>
</dbReference>
<dbReference type="InterPro" id="IPR000008">
    <property type="entry name" value="C2_dom"/>
</dbReference>
<dbReference type="InterPro" id="IPR014772">
    <property type="entry name" value="Munc13_dom-2"/>
</dbReference>
<feature type="region of interest" description="Disordered" evidence="7">
    <location>
        <begin position="1240"/>
        <end position="1286"/>
    </location>
</feature>
<dbReference type="CDD" id="cd20859">
    <property type="entry name" value="C1_Munc13-2-like"/>
    <property type="match status" value="1"/>
</dbReference>
<feature type="domain" description="Phorbol-ester/DAG-type" evidence="10">
    <location>
        <begin position="4480"/>
        <end position="4530"/>
    </location>
</feature>
<dbReference type="Gene3D" id="3.30.60.20">
    <property type="match status" value="1"/>
</dbReference>
<feature type="compositionally biased region" description="Low complexity" evidence="7">
    <location>
        <begin position="2128"/>
        <end position="2142"/>
    </location>
</feature>
<feature type="compositionally biased region" description="Polar residues" evidence="7">
    <location>
        <begin position="3549"/>
        <end position="3577"/>
    </location>
</feature>
<feature type="compositionally biased region" description="Basic and acidic residues" evidence="7">
    <location>
        <begin position="2992"/>
        <end position="3007"/>
    </location>
</feature>
<keyword evidence="8" id="KW-0732">Signal</keyword>
<dbReference type="PROSITE" id="PS50004">
    <property type="entry name" value="C2"/>
    <property type="match status" value="2"/>
</dbReference>
<feature type="region of interest" description="Disordered" evidence="7">
    <location>
        <begin position="3693"/>
        <end position="3743"/>
    </location>
</feature>
<dbReference type="Proteomes" id="UP000298787">
    <property type="component" value="Chromosome 16"/>
</dbReference>
<accession>A0A4U5VBM5</accession>
<feature type="compositionally biased region" description="Polar residues" evidence="7">
    <location>
        <begin position="2304"/>
        <end position="2347"/>
    </location>
</feature>
<feature type="compositionally biased region" description="Low complexity" evidence="7">
    <location>
        <begin position="2728"/>
        <end position="2739"/>
    </location>
</feature>
<dbReference type="GO" id="GO:0019992">
    <property type="term" value="F:diacylglycerol binding"/>
    <property type="evidence" value="ECO:0007669"/>
    <property type="project" value="InterPro"/>
</dbReference>
<feature type="region of interest" description="Disordered" evidence="7">
    <location>
        <begin position="1176"/>
        <end position="1224"/>
    </location>
</feature>
<feature type="compositionally biased region" description="Polar residues" evidence="7">
    <location>
        <begin position="3693"/>
        <end position="3709"/>
    </location>
</feature>
<sequence length="5682" mass="620330">MIWAVLINPLVLGHTHPVSTCNTSSQNTFCCSSVKVKWQLRLYQDKFNTYVTLKVQNVKSTTITVRGDQPCWEQDFMFEINRLDLGLIVEVWNKGLIWDTMEGSGDWIFLDAEVLMKADEIYGTKNPTPHRVLLDARFELPFDIPDDEAQYWTGKLEHINTMGIDDEYPLQDDVQSRPLPFAASQCSLDDQDSAVDDRDSDYRSETSNSLPPRYHTTAQPNSSMHQYPMGPRQQHHPDSCTDSVHSFDLDYRDQRGTRSLNQKGRIRIIPVDSGMGVEDWENKYKGQGKPQLSDFLDDEEDNVILRMGRPCPEPSHTSVRQNTQRSGFLPATYPEGYDTIDRRRKKKIRDPERLLSKEADKMREEALPSDLALLREKRGELFMREVAEMQEEEERMTSCLRPYKNGLLYKTRMWAKNELDHTLENYMAYKKEQDARLRARFDFDLENSEDVQYSIGAEENNGDIAFTAEDFHLENTKHYNDGYPFSYESHTENSQGREKKCGKAKVGGWTTEAMLSPVEEPSDEYVDPMDELQCLVETVSEYLAEKEEEISKYGSLPKSSKSRLSSQGSNITESFGEDQNSSAKDLRGETQTHTPSDQSISGVKTAMSSLFSSLTDRVGGAPKQPATSSQAQPSQSGLTKLLSFIPKSNNSAPVAVVSPVENPPEKSLGSLPSQPPCDAKSQYHNQETKAPARCQTKTTTKEHVPEFVTKTQSAPGNTVLGKLNPLKLFSSGDSGNSTDYKQIPESTYSQGHTQWDEKCVHQGKRPMTAEGGGRSDQLRSSSQEKHLGQKQDDNIYGRQNPTINKQENVPVPGSAKPTGPTQSADKGFFSPLKKSLSSLITPIVPVPPQRAPPVAVYPVIRSTDDPQLEKPVEDPSLSSKLKLPFLSSENVSTEECPKAEGGILSGFLKFTSSENVSASINTQNPVQSHHDSASTSTTLTHDSAVPQENAEKGWFSSIFNPTSGPSSSNQNLISSQQFQNSQVPSGSHAQHISNQKPTTAYHGMQHQAQNQPESQSFLTGLFRGSATEETPHMGSNQPKQGGLLSGLLKFGSTSDLSGSLPQQASYNNQPAKSSNSPQFPQQHSSSQQKGGLVSGLLKFSSTENIPQNIQPPEAEKQRNIIYNYSGQQQSLDETQTQPPQKGLLSGLLKLASTEKISSSQTVQHQQSCVQHYQEDFNQQSRQDPNQGPHIGNRASSHKVVKQETSKPGFTRQQTVPLQQRPSQQGGLLSGLLKFASADNVNTQHQPSAQQHRITPSKSSHEQTRARDNPVSNESQPQNSSTQKATQATGLLSGIFKSSSEHISQQQQGKIIHETQQQTKVPSSQTEAQQSGSQSGVFSGLFNKLKKTSENTDTISQTSAVQSLHQKANDNTVTMQIPLQTQLHTNITPQFSQEHAARERIIPQTAQKGFLSGLFNKSITEDPSIYKQVETPRQGTEEKTFSTQLPVDMLKSASDFGTDRGQKILPDYLNPGHSRHALISAPASIDNESLDLRTSATFARSLQSQPTYSSISTDNLCHLYNSCSLQSVHPMAYSTGNVNSLLQKHTTSFMNTQPCIGGSNSSLYGATRQDLYQGQLSPFGLSPAYDENQWIRESALWQQFHNESLNDQIQGEDQVYRQSCESVSLQASTVHCSSSNIYQPFNSSTPCHQEQIGPYQLMRHSNIDPYPKRKLWNSHENLGKIEYTSNEEGALNLTTKRSNAKFGKWQSFDDGSMYSLNSISYHEGYYEENAPSLSYSANWQYGMDNAVLQNVHTDGMINRGQFNMNRPSNSDYPTRAKTETEDSLYLEDTEWYQQWLALLEQGMWWPAEDGDCGYFVYTDHEYIYALLTDAAGEYVYACAPEGESWGNAQKLDGLPSAWLHNEMVCVCGFKIPLFNEDELLWLPGHDHCDSQLLNAPLDLSSAYRKGNQIMNLNLEQFSQMFENSFLSQGQQDVDFTSYRLNKVRMEPRQPSCIYEDQCIDVIDLSCHKKNHIGPHWNNQEIKTFLAQKVAVSLNSTPTENLNQQLLYNCYQPTQRRRSSTGVTVKHVDDVLEEEWRKRVSPGEVQPNRQGKKMSSLISSFVGKASEVEINKTSISSGDQASDKNSKNILSSGFQSLKSKIIKEEPTACVSHPESVKQQIQRPATTQGRILPTIPTSTPLTQPSVQSHTTSQKPRLSRQATVVQQATPPQPNITVPSGSKESLIKPGPLAQHTADKAVDVPVDKPSEQPQAGFMNFLKSAVGIEELKPDPQKSSQISSNQQSKTGSTSSLPGTTPSNSEGTGVTNLFGSISSLFSTEPSTPQKQQMKPSVTEGSLTSASRPKGIQRQKTMGQSGTPQLSKQNLQPPNKNMSQAISPNSSTCPVTSQPETVQPAEQPKHDVGTKSSSGLFGFSIGEMLAGSTPAAQSGLPHEAPASATAPQEESLGKSILSLFSGPNPPQASPNTGSLPPSAAPQPPQQESIGKTLLSMFAGPSPPQPPSQTKSAAEVPQQRTVPPKDPPNAGFLSMFGGSSTQQSQAQTGSLLGGILPGSSSSTESPMKGLLSMFSDPSPPQPQPPASSSQQRPAQSQTQIQGEPQKQSKPQAQPQAQGQPATSVLGGILGGLFSGPSAPQTPGAGGSATLSTSPGTAAPKEPAKSILSVFSDVVSPPQQIPSSSSSIVTSTKDPTTTSLQGLSQMSSVSSSNVPVPSATTEISSQVHGTPSTTVDTTKCATTEGTDTASIKPNTEHFTVRKETEDTSQDSASSKEPPASGLLSMISGSSLQTPSSPTGFIAESPGKGLLSLFSGPSPLPTGSAPASSGPNETPAKGLFSAFGGSAPQPSSQPGSSLLGAMFGGSSPQTASQTGGSLLGGLFGGSTAQTAPQVGSTKIGGSVPQTAGPQAGAFLLGGLFGGSAPQAAGTQTGGSILGGIFGGSAASTIAQTSGSFGGMFGSATSQSNDDKKIITTPLTNTASDVSVLPESNDDSKTVSAVVGPERSVIDTATATVQQTDSTVQCPGMSLPKSVASVIEEVHCQDAEKPSTNDIQSKESEIYGQVQQSAKSELESGQSSQNKTIPKVEEETAATQSGSAMVEGQQKPPEPEKSVSDSSADTVTGFMSSLFKPLVTPNEGPQQQQNNSLFGLGGTAPQAAGASLLGGIFGGSNTDTAAPQTGVSLLGGLFKGSAPQSGPQTATPTTGGSILGGMFGGGSTAKSPGPQTSGSLLAGMFGGSAATAQPGGSLLGGMFGGVTAQTAGPQTGASILGGIGGSLFGSMGQPPKPSEPMPAECKPTPCTTPQVQITNESVPPHVSPPGTETGKNRIVDSTLPDNNQEPSSSLTNSSAVVSEAACPEASTVTSAPISTTCDPTHQVDNTEKEKSAIEAEIIDEKPMVSKGDPESKENYKSVPPDNQETHTNIVPPINQLPNNAEPPQAKPLFGFISTQSDAGKSLGSLFSPMLSGAPSMPQTEGGGLFSGLKTLSGGLFQEEKPVAGKQEPPTTSLFGTKISFPWQSEPPKPQAVPVITSQSKTTNKPTSDQTQTVQKVATSDAQKTESVGSTDDVTNPQICISTPEVDPSASLTPKDKESLVETHPSAVESSRFGSSGNLSQTSSQLSEAGQESTGGSELEESFHSYHSTGFHPSTNSQLHTNGHLPTNGHTNIADQECHSSGMYPRDHLSGQEKPHKSELLLLSPKRGDLQKKKSQSPKVGQSLRRKLQKCLQGPEDNSLHDLSSADTTCTKAELTSPSGEHSSSKCQGNIGVAKDTIPRPTEEIRDEEEKEDEEAEQDSSNIVEHILKELKGINKIQEEISDLRQYLTSVRGSVDEVSCCVDAVLSEIGELCSGASAAPHPSPVSQTSRVRRGSLGRQDAITSLQGKDTSPLLDHKDCGKDLDSSYKSPKQWHIDRVTLQLDQQTDQEDSEQSSNMNMPVPIKPDPCYLELHCGHGYQSSSSLSSCRSSNCPEAGFLSGDTEYVSWTSVDMQHSVSGEGGWSEEDICSCANSAEELENCLGVWDRRVTEETQSSTPGHSSNNSSEHLSLLFGHHYNSPSGSSGILDWRTPRQTEEENLECDCSANCPYSRSSGYHTMDACANELGSEPSRSLSCSTVLLTDCDDGYLEPHSPCHDCRSSCDTLDLGSADSLDREWTDPSISRDGAEESLSQESSEIDSESAKSPNVGFDVKTFSKAVLTFRSALKGALKKLEGGNPEDVKDDSGSEASPSPVRQATVQEHGSQEYTEGEVSLTENHTQFGTPKEDSEVSVYVDCSETHENLPCSLQASPHEASPSPCTPTEYKSVEISQCKGECPTDGELSNLDLTPDCCPARQGESPLGPVLSTDEVRLSPIRENHIIDDTNQGKPTDASHKERIANFQRILREKRQTRHRLSRSAQGSHGSQGSQGSQSQDEFIPEVFQTESKTYTVRVNLCQADTQTLMKDFTFEENARDEEPNDRQAWVKPGGGSGLYGIDSMPDLRKKKPIALVSDVSLVQARKAGIASAMAARSSIKDEELKQHVYKKTLQALIYPISCTTPHNFEVWTATTPTYCYECEGLLWGIARQGMRCSECGVKCHEKCQELLNADCLQRAAEKSSKHGAEDRTQNIIMAMKDRMKIRERNKPEIFELIREVYVISKTMHAQQMKTIKQSVLDGTSKWSAKITITVVCAQGLQAKDKTGSSDPYVTVQVGKTKKRTKTIYGNLNPVWEEKFHFECHNSSDRIKVRVWDEDDDIKSRVKQRLKRESDDFLGQSIIEVRTLSGEMDVWYNLDLVSCVSMSRIWIGVMNQECVYLRLITEKRTDKSAVSGAIRLQINVEIKGEEKVAPYHVQYTCLHENLFHHSTDVLGQGVVKIPEARGDDAWKVYFDDVAQEIVDEFAMRYGIESIYQAMTHFACLSSKYMCPGVPAVMSTLLANINAFYAHTTASTNVSASDRFSASNFGKERFVKLLDQLHNSLRIDLSTYRNHFPASSKDRLQDLKSTVDLLTSITFFRMKVQELQSPPRASQVVRDCVKACLNSTYDYIFNNCHELYSRQYQPIDSSKEEVPLEEQGPSIKNLDFWPKLIMLIVSIIEEDRNSYTPVLNQFPQELSVGKVSAEVMWTLFAQDMKYAMEEHEKHRLCKSTDYMNLHFKVKWLCNEYVKELPNFKGIVPDYPSWFLQFVLQWLDENEDVSMEFMHGALERDKKDGFQQTSEHALFSCSVVDIFTQLNQSFEIIRKLECPDPNVMAQYSRRFSKTIAKVLLQYSAILTKSFPTYIEKEKIPCVLMNNVQQLRIQLEKMFESMGAKQFESEEEEEEIGEEGEKIEVETESLFEDVKMDTEASDLLNDLQVKLNNVLDELSSTFGNSFQNRINDCMRQMASLLYQIKGPLNANNKNQVEADSDNMLRPLMDFLDGKLTLFATVCEKTVLKRVLKELWRIVMSSLEKTIVLPQGNDTFGAQILSAAKELGQLSKLKFYQTLTGKMTVRERESIFVELTHLLAHHLDVQDHMAGEAKSLSPRQCAVMDVALDTIKQYFHAGGNGLKKAFLEKSPELSSLRHALSLYTQTTDTLIKTFVTTQHTQGSGVDKPIGEVSVQIELHTHPGNGERKVTVKVVGANDLKWQTSGMFRPFVEITIIGPHLSNKKRKFQTKSKNNSWSPKYNESFSFVLGNQEGFECYELQVCVKDYCFGRADRVVGLAVIQLREIIAKGNCACWCPLGQRIQMDDTGLTAMRILSQRSNDDVAKEFVRLKSEIRSAEEGR</sequence>
<feature type="compositionally biased region" description="Basic and acidic residues" evidence="7">
    <location>
        <begin position="2702"/>
        <end position="2713"/>
    </location>
</feature>
<proteinExistence type="predicted"/>
<feature type="signal peptide" evidence="8">
    <location>
        <begin position="1"/>
        <end position="20"/>
    </location>
</feature>
<feature type="compositionally biased region" description="Low complexity" evidence="7">
    <location>
        <begin position="966"/>
        <end position="982"/>
    </location>
</feature>
<dbReference type="SUPFAM" id="SSF57889">
    <property type="entry name" value="Cysteine-rich domain"/>
    <property type="match status" value="1"/>
</dbReference>
<feature type="region of interest" description="Disordered" evidence="7">
    <location>
        <begin position="3345"/>
        <end position="3366"/>
    </location>
</feature>
<dbReference type="PANTHER" id="PTHR10480">
    <property type="entry name" value="PROTEIN UNC-13 HOMOLOG"/>
    <property type="match status" value="1"/>
</dbReference>
<feature type="compositionally biased region" description="Basic and acidic residues" evidence="7">
    <location>
        <begin position="4153"/>
        <end position="4165"/>
    </location>
</feature>
<feature type="compositionally biased region" description="Polar residues" evidence="7">
    <location>
        <begin position="2257"/>
        <end position="2297"/>
    </location>
</feature>
<dbReference type="PROSITE" id="PS51259">
    <property type="entry name" value="MHD2"/>
    <property type="match status" value="1"/>
</dbReference>
<dbReference type="GO" id="GO:0061789">
    <property type="term" value="P:dense core granule priming"/>
    <property type="evidence" value="ECO:0007669"/>
    <property type="project" value="TreeGrafter"/>
</dbReference>
<feature type="compositionally biased region" description="Polar residues" evidence="7">
    <location>
        <begin position="4167"/>
        <end position="4187"/>
    </location>
</feature>
<feature type="compositionally biased region" description="Basic and acidic residues" evidence="7">
    <location>
        <begin position="235"/>
        <end position="245"/>
    </location>
</feature>
<feature type="region of interest" description="Disordered" evidence="7">
    <location>
        <begin position="3796"/>
        <end position="3816"/>
    </location>
</feature>
<dbReference type="PANTHER" id="PTHR10480:SF8">
    <property type="entry name" value="PROTEIN UNC-13 HOMOLOG B"/>
    <property type="match status" value="1"/>
</dbReference>
<feature type="compositionally biased region" description="Gly residues" evidence="7">
    <location>
        <begin position="3155"/>
        <end position="3165"/>
    </location>
</feature>
<feature type="compositionally biased region" description="Low complexity" evidence="7">
    <location>
        <begin position="554"/>
        <end position="569"/>
    </location>
</feature>
<feature type="compositionally biased region" description="Polar residues" evidence="7">
    <location>
        <begin position="1298"/>
        <end position="1327"/>
    </location>
</feature>
<feature type="compositionally biased region" description="Polar residues" evidence="7">
    <location>
        <begin position="1176"/>
        <end position="1185"/>
    </location>
</feature>
<dbReference type="STRING" id="240159.A0A4U5VBM5"/>
<keyword evidence="3" id="KW-0677">Repeat</keyword>
<feature type="compositionally biased region" description="Polar residues" evidence="7">
    <location>
        <begin position="2114"/>
        <end position="2126"/>
    </location>
</feature>
<feature type="region of interest" description="Disordered" evidence="7">
    <location>
        <begin position="615"/>
        <end position="637"/>
    </location>
</feature>
<feature type="compositionally biased region" description="Polar residues" evidence="7">
    <location>
        <begin position="1269"/>
        <end position="1286"/>
    </location>
</feature>
<feature type="compositionally biased region" description="Polar residues" evidence="7">
    <location>
        <begin position="3586"/>
        <end position="3615"/>
    </location>
</feature>
<dbReference type="GO" id="GO:0016081">
    <property type="term" value="P:synaptic vesicle docking"/>
    <property type="evidence" value="ECO:0007669"/>
    <property type="project" value="TreeGrafter"/>
</dbReference>
<feature type="region of interest" description="Disordered" evidence="7">
    <location>
        <begin position="732"/>
        <end position="829"/>
    </location>
</feature>
<evidence type="ECO:0000256" key="2">
    <source>
        <dbReference type="ARBA" id="ARBA00022723"/>
    </source>
</evidence>
<evidence type="ECO:0000259" key="9">
    <source>
        <dbReference type="PROSITE" id="PS50004"/>
    </source>
</evidence>
<dbReference type="PROSITE" id="PS51258">
    <property type="entry name" value="MHD1"/>
    <property type="match status" value="1"/>
</dbReference>
<feature type="compositionally biased region" description="Polar residues" evidence="7">
    <location>
        <begin position="1055"/>
        <end position="1072"/>
    </location>
</feature>
<feature type="region of interest" description="Disordered" evidence="7">
    <location>
        <begin position="921"/>
        <end position="941"/>
    </location>
</feature>
<feature type="region of interest" description="Disordered" evidence="7">
    <location>
        <begin position="4153"/>
        <end position="4192"/>
    </location>
</feature>
<dbReference type="InterPro" id="IPR035892">
    <property type="entry name" value="C2_domain_sf"/>
</dbReference>
<dbReference type="InterPro" id="IPR037302">
    <property type="entry name" value="Unc-13_C2B"/>
</dbReference>
<feature type="compositionally biased region" description="Polar residues" evidence="7">
    <location>
        <begin position="315"/>
        <end position="326"/>
    </location>
</feature>
<feature type="compositionally biased region" description="Basic and acidic residues" evidence="7">
    <location>
        <begin position="782"/>
        <end position="795"/>
    </location>
</feature>
<feature type="compositionally biased region" description="Basic and acidic residues" evidence="7">
    <location>
        <begin position="3626"/>
        <end position="3640"/>
    </location>
</feature>
<feature type="compositionally biased region" description="Basic and acidic residues" evidence="7">
    <location>
        <begin position="195"/>
        <end position="204"/>
    </location>
</feature>
<feature type="compositionally biased region" description="Acidic residues" evidence="7">
    <location>
        <begin position="3726"/>
        <end position="3739"/>
    </location>
</feature>
<feature type="region of interest" description="Disordered" evidence="7">
    <location>
        <begin position="3230"/>
        <end position="3330"/>
    </location>
</feature>
<feature type="compositionally biased region" description="Polar residues" evidence="7">
    <location>
        <begin position="570"/>
        <end position="583"/>
    </location>
</feature>
<evidence type="ECO:0000256" key="8">
    <source>
        <dbReference type="SAM" id="SignalP"/>
    </source>
</evidence>
<dbReference type="FunFam" id="3.30.60.20:FF:000001">
    <property type="entry name" value="Protein unc-13 homolog B"/>
    <property type="match status" value="1"/>
</dbReference>
<feature type="compositionally biased region" description="Polar residues" evidence="7">
    <location>
        <begin position="2667"/>
        <end position="2701"/>
    </location>
</feature>
<feature type="domain" description="MHD1" evidence="11">
    <location>
        <begin position="5047"/>
        <end position="5190"/>
    </location>
</feature>
<feature type="compositionally biased region" description="Polar residues" evidence="7">
    <location>
        <begin position="205"/>
        <end position="225"/>
    </location>
</feature>
<feature type="compositionally biased region" description="Low complexity" evidence="7">
    <location>
        <begin position="1041"/>
        <end position="1054"/>
    </location>
</feature>
<dbReference type="GO" id="GO:0005543">
    <property type="term" value="F:phospholipid binding"/>
    <property type="evidence" value="ECO:0007669"/>
    <property type="project" value="InterPro"/>
</dbReference>
<feature type="compositionally biased region" description="Low complexity" evidence="7">
    <location>
        <begin position="2655"/>
        <end position="2666"/>
    </location>
</feature>
<feature type="compositionally biased region" description="Low complexity" evidence="7">
    <location>
        <begin position="2752"/>
        <end position="2771"/>
    </location>
</feature>
<reference evidence="13 14" key="1">
    <citation type="submission" date="2019-01" db="EMBL/GenBank/DDBJ databases">
        <title>Genome Assembly of Collichthys lucidus.</title>
        <authorList>
            <person name="Cai M."/>
            <person name="Xiao S."/>
        </authorList>
    </citation>
    <scope>NUCLEOTIDE SEQUENCE [LARGE SCALE GENOMIC DNA]</scope>
    <source>
        <strain evidence="13">JT15FE1705JMU</strain>
        <tissue evidence="13">Muscle</tissue>
    </source>
</reference>
<feature type="compositionally biased region" description="Low complexity" evidence="7">
    <location>
        <begin position="3289"/>
        <end position="3300"/>
    </location>
</feature>
<evidence type="ECO:0000256" key="1">
    <source>
        <dbReference type="ARBA" id="ARBA00022483"/>
    </source>
</evidence>
<feature type="region of interest" description="Disordered" evidence="7">
    <location>
        <begin position="551"/>
        <end position="602"/>
    </location>
</feature>
<feature type="compositionally biased region" description="Polar residues" evidence="7">
    <location>
        <begin position="3140"/>
        <end position="3152"/>
    </location>
</feature>
<keyword evidence="1" id="KW-0268">Exocytosis</keyword>
<feature type="compositionally biased region" description="Polar residues" evidence="7">
    <location>
        <begin position="1205"/>
        <end position="1215"/>
    </location>
</feature>
<dbReference type="InterPro" id="IPR002219">
    <property type="entry name" value="PKC_DAG/PE"/>
</dbReference>
<feature type="compositionally biased region" description="Polar residues" evidence="7">
    <location>
        <begin position="3247"/>
        <end position="3259"/>
    </location>
</feature>
<dbReference type="FunFam" id="1.10.357.50:FF:000001">
    <property type="entry name" value="Protein unc-13 homolog B"/>
    <property type="match status" value="1"/>
</dbReference>
<gene>
    <name evidence="13" type="ORF">D9C73_018987</name>
</gene>
<feature type="compositionally biased region" description="Polar residues" evidence="7">
    <location>
        <begin position="2143"/>
        <end position="2178"/>
    </location>
</feature>
<dbReference type="Pfam" id="PF06292">
    <property type="entry name" value="MUN"/>
    <property type="match status" value="2"/>
</dbReference>
<dbReference type="CDD" id="cd08395">
    <property type="entry name" value="C2C_Munc13"/>
    <property type="match status" value="1"/>
</dbReference>
<feature type="region of interest" description="Disordered" evidence="7">
    <location>
        <begin position="2378"/>
        <end position="2825"/>
    </location>
</feature>
<keyword evidence="2" id="KW-0479">Metal-binding</keyword>
<feature type="region of interest" description="Disordered" evidence="7">
    <location>
        <begin position="1026"/>
        <end position="1092"/>
    </location>
</feature>
<dbReference type="GO" id="GO:0008270">
    <property type="term" value="F:zinc ion binding"/>
    <property type="evidence" value="ECO:0007669"/>
    <property type="project" value="UniProtKB-KW"/>
</dbReference>
<keyword evidence="4" id="KW-0863">Zinc-finger</keyword>
<dbReference type="SUPFAM" id="SSF49562">
    <property type="entry name" value="C2 domain (Calcium/lipid-binding domain, CaLB)"/>
    <property type="match status" value="3"/>
</dbReference>
<dbReference type="InterPro" id="IPR010439">
    <property type="entry name" value="MUN_dom"/>
</dbReference>
<feature type="compositionally biased region" description="Polar residues" evidence="7">
    <location>
        <begin position="3477"/>
        <end position="3522"/>
    </location>
</feature>
<feature type="compositionally biased region" description="Polar residues" evidence="7">
    <location>
        <begin position="591"/>
        <end position="602"/>
    </location>
</feature>
<feature type="region of interest" description="Disordered" evidence="7">
    <location>
        <begin position="3462"/>
        <end position="3668"/>
    </location>
</feature>
<feature type="region of interest" description="Disordered" evidence="7">
    <location>
        <begin position="3079"/>
        <end position="3099"/>
    </location>
</feature>
<dbReference type="FunFam" id="2.60.40.150:FF:000002">
    <property type="entry name" value="Protein unc-13 homolog B"/>
    <property type="match status" value="1"/>
</dbReference>
<dbReference type="SMART" id="SM00109">
    <property type="entry name" value="C1"/>
    <property type="match status" value="1"/>
</dbReference>
<feature type="compositionally biased region" description="Polar residues" evidence="7">
    <location>
        <begin position="983"/>
        <end position="993"/>
    </location>
</feature>
<feature type="region of interest" description="Disordered" evidence="7">
    <location>
        <begin position="309"/>
        <end position="334"/>
    </location>
</feature>
<feature type="domain" description="C2" evidence="9">
    <location>
        <begin position="5510"/>
        <end position="5637"/>
    </location>
</feature>
<feature type="compositionally biased region" description="Low complexity" evidence="7">
    <location>
        <begin position="2622"/>
        <end position="2640"/>
    </location>
</feature>
<feature type="compositionally biased region" description="Polar residues" evidence="7">
    <location>
        <begin position="2641"/>
        <end position="2654"/>
    </location>
</feature>
<dbReference type="Gene3D" id="2.60.40.150">
    <property type="entry name" value="C2 domain"/>
    <property type="match status" value="3"/>
</dbReference>
<dbReference type="Pfam" id="PF00130">
    <property type="entry name" value="C1_1"/>
    <property type="match status" value="1"/>
</dbReference>
<dbReference type="GO" id="GO:0042734">
    <property type="term" value="C:presynaptic membrane"/>
    <property type="evidence" value="ECO:0007669"/>
    <property type="project" value="TreeGrafter"/>
</dbReference>
<feature type="compositionally biased region" description="Basic and acidic residues" evidence="7">
    <location>
        <begin position="1258"/>
        <end position="1267"/>
    </location>
</feature>
<dbReference type="GO" id="GO:0005509">
    <property type="term" value="F:calcium ion binding"/>
    <property type="evidence" value="ECO:0007669"/>
    <property type="project" value="InterPro"/>
</dbReference>
<feature type="compositionally biased region" description="Polar residues" evidence="7">
    <location>
        <begin position="1240"/>
        <end position="1257"/>
    </location>
</feature>
<feature type="region of interest" description="Disordered" evidence="7">
    <location>
        <begin position="2992"/>
        <end position="3067"/>
    </location>
</feature>
<dbReference type="PROSITE" id="PS00479">
    <property type="entry name" value="ZF_DAG_PE_1"/>
    <property type="match status" value="1"/>
</dbReference>
<keyword evidence="6" id="KW-0106">Calcium</keyword>
<dbReference type="CDD" id="cd04027">
    <property type="entry name" value="C2B_Munc13"/>
    <property type="match status" value="1"/>
</dbReference>
<evidence type="ECO:0000256" key="7">
    <source>
        <dbReference type="SAM" id="MobiDB-lite"/>
    </source>
</evidence>
<evidence type="ECO:0000259" key="12">
    <source>
        <dbReference type="PROSITE" id="PS51259"/>
    </source>
</evidence>
<evidence type="ECO:0000313" key="13">
    <source>
        <dbReference type="EMBL" id="TKS84245.1"/>
    </source>
</evidence>
<feature type="compositionally biased region" description="Polar residues" evidence="7">
    <location>
        <begin position="732"/>
        <end position="753"/>
    </location>
</feature>
<dbReference type="InterPro" id="IPR027080">
    <property type="entry name" value="Unc-13"/>
</dbReference>
<feature type="region of interest" description="Disordered" evidence="7">
    <location>
        <begin position="2107"/>
        <end position="2190"/>
    </location>
</feature>
<evidence type="ECO:0000313" key="14">
    <source>
        <dbReference type="Proteomes" id="UP000298787"/>
    </source>
</evidence>
<dbReference type="GO" id="GO:0043195">
    <property type="term" value="C:terminal bouton"/>
    <property type="evidence" value="ECO:0007669"/>
    <property type="project" value="TreeGrafter"/>
</dbReference>
<dbReference type="InterPro" id="IPR014770">
    <property type="entry name" value="Munc13_1"/>
</dbReference>
<dbReference type="Gene3D" id="1.10.357.50">
    <property type="match status" value="1"/>
</dbReference>
<feature type="compositionally biased region" description="Low complexity" evidence="7">
    <location>
        <begin position="1073"/>
        <end position="1088"/>
    </location>
</feature>
<evidence type="ECO:0000256" key="5">
    <source>
        <dbReference type="ARBA" id="ARBA00022833"/>
    </source>
</evidence>
<organism evidence="13 14">
    <name type="scientific">Collichthys lucidus</name>
    <name type="common">Big head croaker</name>
    <name type="synonym">Sciaena lucida</name>
    <dbReference type="NCBI Taxonomy" id="240159"/>
    <lineage>
        <taxon>Eukaryota</taxon>
        <taxon>Metazoa</taxon>
        <taxon>Chordata</taxon>
        <taxon>Craniata</taxon>
        <taxon>Vertebrata</taxon>
        <taxon>Euteleostomi</taxon>
        <taxon>Actinopterygii</taxon>
        <taxon>Neopterygii</taxon>
        <taxon>Teleostei</taxon>
        <taxon>Neoteleostei</taxon>
        <taxon>Acanthomorphata</taxon>
        <taxon>Eupercaria</taxon>
        <taxon>Sciaenidae</taxon>
        <taxon>Collichthys</taxon>
    </lineage>
</organism>
<feature type="region of interest" description="Disordered" evidence="7">
    <location>
        <begin position="955"/>
        <end position="993"/>
    </location>
</feature>
<feature type="domain" description="MHD2" evidence="12">
    <location>
        <begin position="5324"/>
        <end position="5496"/>
    </location>
</feature>
<dbReference type="SMART" id="SM00239">
    <property type="entry name" value="C2"/>
    <property type="match status" value="3"/>
</dbReference>
<dbReference type="GO" id="GO:0030672">
    <property type="term" value="C:synaptic vesicle membrane"/>
    <property type="evidence" value="ECO:0007669"/>
    <property type="project" value="TreeGrafter"/>
</dbReference>
<keyword evidence="5" id="KW-0862">Zinc</keyword>
<evidence type="ECO:0000259" key="11">
    <source>
        <dbReference type="PROSITE" id="PS51258"/>
    </source>
</evidence>
<feature type="region of interest" description="Disordered" evidence="7">
    <location>
        <begin position="4329"/>
        <end position="4355"/>
    </location>
</feature>
<dbReference type="PROSITE" id="PS50081">
    <property type="entry name" value="ZF_DAG_PE_2"/>
    <property type="match status" value="1"/>
</dbReference>
<dbReference type="GO" id="GO:0016082">
    <property type="term" value="P:synaptic vesicle priming"/>
    <property type="evidence" value="ECO:0007669"/>
    <property type="project" value="TreeGrafter"/>
</dbReference>
<feature type="compositionally biased region" description="Basic and acidic residues" evidence="7">
    <location>
        <begin position="3345"/>
        <end position="3357"/>
    </location>
</feature>
<feature type="compositionally biased region" description="Low complexity" evidence="7">
    <location>
        <begin position="2535"/>
        <end position="2570"/>
    </location>
</feature>
<name>A0A4U5VBM5_COLLU</name>
<evidence type="ECO:0000256" key="4">
    <source>
        <dbReference type="ARBA" id="ARBA00022771"/>
    </source>
</evidence>
<dbReference type="GO" id="GO:0005516">
    <property type="term" value="F:calmodulin binding"/>
    <property type="evidence" value="ECO:0007669"/>
    <property type="project" value="TreeGrafter"/>
</dbReference>
<feature type="domain" description="C2" evidence="9">
    <location>
        <begin position="4586"/>
        <end position="4714"/>
    </location>
</feature>
<keyword evidence="14" id="KW-1185">Reference proteome</keyword>
<dbReference type="FunFam" id="2.60.40.150:FF:000014">
    <property type="entry name" value="protein unc-13 homolog B"/>
    <property type="match status" value="1"/>
</dbReference>
<feature type="compositionally biased region" description="Polar residues" evidence="7">
    <location>
        <begin position="3085"/>
        <end position="3095"/>
    </location>
</feature>
<dbReference type="Pfam" id="PF00168">
    <property type="entry name" value="C2"/>
    <property type="match status" value="3"/>
</dbReference>
<dbReference type="GO" id="GO:0035249">
    <property type="term" value="P:synaptic transmission, glutamatergic"/>
    <property type="evidence" value="ECO:0007669"/>
    <property type="project" value="TreeGrafter"/>
</dbReference>
<dbReference type="GO" id="GO:0098831">
    <property type="term" value="C:presynaptic active zone cytoplasmic component"/>
    <property type="evidence" value="ECO:0007669"/>
    <property type="project" value="TreeGrafter"/>
</dbReference>
<dbReference type="GO" id="GO:0017075">
    <property type="term" value="F:syntaxin-1 binding"/>
    <property type="evidence" value="ECO:0007669"/>
    <property type="project" value="TreeGrafter"/>
</dbReference>
<dbReference type="InterPro" id="IPR046349">
    <property type="entry name" value="C1-like_sf"/>
</dbReference>
<dbReference type="EMBL" id="CM014093">
    <property type="protein sequence ID" value="TKS84245.1"/>
    <property type="molecule type" value="Genomic_DNA"/>
</dbReference>
<feature type="region of interest" description="Disordered" evidence="7">
    <location>
        <begin position="1298"/>
        <end position="1336"/>
    </location>
</feature>
<feature type="compositionally biased region" description="Low complexity" evidence="7">
    <location>
        <begin position="4340"/>
        <end position="4354"/>
    </location>
</feature>
<feature type="compositionally biased region" description="Polar residues" evidence="7">
    <location>
        <begin position="3011"/>
        <end position="3030"/>
    </location>
</feature>
<feature type="region of interest" description="Disordered" evidence="7">
    <location>
        <begin position="655"/>
        <end position="720"/>
    </location>
</feature>
<feature type="compositionally biased region" description="Low complexity" evidence="7">
    <location>
        <begin position="2791"/>
        <end position="2808"/>
    </location>
</feature>
<dbReference type="GO" id="GO:0099525">
    <property type="term" value="P:presynaptic dense core vesicle exocytosis"/>
    <property type="evidence" value="ECO:0007669"/>
    <property type="project" value="TreeGrafter"/>
</dbReference>
<feature type="region of interest" description="Disordered" evidence="7">
    <location>
        <begin position="2226"/>
        <end position="2364"/>
    </location>
</feature>
<feature type="compositionally biased region" description="Low complexity" evidence="7">
    <location>
        <begin position="2486"/>
        <end position="2499"/>
    </location>
</feature>
<feature type="chain" id="PRO_5020979631" evidence="8">
    <location>
        <begin position="21"/>
        <end position="5682"/>
    </location>
</feature>
<feature type="compositionally biased region" description="Polar residues" evidence="7">
    <location>
        <begin position="3308"/>
        <end position="3325"/>
    </location>
</feature>
<feature type="compositionally biased region" description="Polar residues" evidence="7">
    <location>
        <begin position="797"/>
        <end position="807"/>
    </location>
</feature>
<feature type="region of interest" description="Disordered" evidence="7">
    <location>
        <begin position="3135"/>
        <end position="3174"/>
    </location>
</feature>
<feature type="region of interest" description="Disordered" evidence="7">
    <location>
        <begin position="183"/>
        <end position="245"/>
    </location>
</feature>
<evidence type="ECO:0000256" key="3">
    <source>
        <dbReference type="ARBA" id="ARBA00022737"/>
    </source>
</evidence>